<organism evidence="2 3">
    <name type="scientific">Lacibacter luteus</name>
    <dbReference type="NCBI Taxonomy" id="2508719"/>
    <lineage>
        <taxon>Bacteria</taxon>
        <taxon>Pseudomonadati</taxon>
        <taxon>Bacteroidota</taxon>
        <taxon>Chitinophagia</taxon>
        <taxon>Chitinophagales</taxon>
        <taxon>Chitinophagaceae</taxon>
        <taxon>Lacibacter</taxon>
    </lineage>
</organism>
<evidence type="ECO:0000256" key="1">
    <source>
        <dbReference type="SAM" id="MobiDB-lite"/>
    </source>
</evidence>
<evidence type="ECO:0000313" key="2">
    <source>
        <dbReference type="EMBL" id="RXK60036.1"/>
    </source>
</evidence>
<name>A0A4Q1CI55_9BACT</name>
<dbReference type="Proteomes" id="UP000290204">
    <property type="component" value="Unassembled WGS sequence"/>
</dbReference>
<protein>
    <submittedName>
        <fullName evidence="2">Uncharacterized protein</fullName>
    </submittedName>
</protein>
<dbReference type="EMBL" id="SDHW01000003">
    <property type="protein sequence ID" value="RXK60036.1"/>
    <property type="molecule type" value="Genomic_DNA"/>
</dbReference>
<sequence>MEPDEVKSNLAEELPASDQPLNGSGDERPATVEEVQPADSNATFHNTGDDAVLIDDTEIDELTINKAGRDNNITQHTNVFKSPKEQRFSCPYCDVESEIKKYGKHKCKNCERTFIIKSERNKDILLYKTLLPEEARKFDKLLAHINNNLRDKSYEAAYDYCKKAEELAPGEVATWEKFAITEFLLEIKKVGGKRKPTAEIIRSVRNHIDKCKDHGMTEEEYEPLVVDIANWLFNIERQRINSVQASTRDSTNSPKWSRSNFVYLQNLLDSFEICYLLYNDTLFLEGYVNELAKEYKWIIKTSDGKLINNPACAPFNAVKKMESLVEKIKVKKKYNAPDIAEERFLIKKAHHLNIISVTQKST</sequence>
<comment type="caution">
    <text evidence="2">The sequence shown here is derived from an EMBL/GenBank/DDBJ whole genome shotgun (WGS) entry which is preliminary data.</text>
</comment>
<dbReference type="RefSeq" id="WP_129131410.1">
    <property type="nucleotide sequence ID" value="NZ_SDHW01000003.1"/>
</dbReference>
<proteinExistence type="predicted"/>
<accession>A0A4Q1CI55</accession>
<reference evidence="2 3" key="1">
    <citation type="submission" date="2019-01" db="EMBL/GenBank/DDBJ databases">
        <title>Lacibacter sp. strain TTM-7.</title>
        <authorList>
            <person name="Chen W.-M."/>
        </authorList>
    </citation>
    <scope>NUCLEOTIDE SEQUENCE [LARGE SCALE GENOMIC DNA]</scope>
    <source>
        <strain evidence="2 3">TTM-7</strain>
    </source>
</reference>
<dbReference type="AlphaFoldDB" id="A0A4Q1CI55"/>
<feature type="region of interest" description="Disordered" evidence="1">
    <location>
        <begin position="1"/>
        <end position="49"/>
    </location>
</feature>
<keyword evidence="3" id="KW-1185">Reference proteome</keyword>
<gene>
    <name evidence="2" type="ORF">ESA94_13395</name>
</gene>
<evidence type="ECO:0000313" key="3">
    <source>
        <dbReference type="Proteomes" id="UP000290204"/>
    </source>
</evidence>